<feature type="region of interest" description="Disordered" evidence="1">
    <location>
        <begin position="38"/>
        <end position="57"/>
    </location>
</feature>
<gene>
    <name evidence="3" type="ORF">B1756_03865</name>
</gene>
<protein>
    <recommendedName>
        <fullName evidence="2">DUF8159 domain-containing protein</fullName>
    </recommendedName>
</protein>
<dbReference type="KEGG" id="naj:B1756_03865"/>
<evidence type="ECO:0000259" key="2">
    <source>
        <dbReference type="Pfam" id="PF26490"/>
    </source>
</evidence>
<feature type="compositionally biased region" description="Acidic residues" evidence="1">
    <location>
        <begin position="223"/>
        <end position="240"/>
    </location>
</feature>
<feature type="compositionally biased region" description="Acidic residues" evidence="1">
    <location>
        <begin position="179"/>
        <end position="188"/>
    </location>
</feature>
<dbReference type="EMBL" id="CP019893">
    <property type="protein sequence ID" value="ARS91667.1"/>
    <property type="molecule type" value="Genomic_DNA"/>
</dbReference>
<evidence type="ECO:0000313" key="3">
    <source>
        <dbReference type="EMBL" id="ARS91667.1"/>
    </source>
</evidence>
<evidence type="ECO:0000256" key="1">
    <source>
        <dbReference type="SAM" id="MobiDB-lite"/>
    </source>
</evidence>
<name>A0A2Z2I007_9EURY</name>
<dbReference type="Pfam" id="PF26490">
    <property type="entry name" value="DUF8159"/>
    <property type="match status" value="1"/>
</dbReference>
<evidence type="ECO:0000313" key="4">
    <source>
        <dbReference type="Proteomes" id="UP000250088"/>
    </source>
</evidence>
<organism evidence="3 4">
    <name type="scientific">Natrarchaeobaculum aegyptiacum</name>
    <dbReference type="NCBI Taxonomy" id="745377"/>
    <lineage>
        <taxon>Archaea</taxon>
        <taxon>Methanobacteriati</taxon>
        <taxon>Methanobacteriota</taxon>
        <taxon>Stenosarchaea group</taxon>
        <taxon>Halobacteria</taxon>
        <taxon>Halobacteriales</taxon>
        <taxon>Natrialbaceae</taxon>
        <taxon>Natrarchaeobaculum</taxon>
    </lineage>
</organism>
<feature type="domain" description="DUF8159" evidence="2">
    <location>
        <begin position="52"/>
        <end position="171"/>
    </location>
</feature>
<keyword evidence="4" id="KW-1185">Reference proteome</keyword>
<dbReference type="PROSITE" id="PS51257">
    <property type="entry name" value="PROKAR_LIPOPROTEIN"/>
    <property type="match status" value="1"/>
</dbReference>
<accession>A0A2Z2I007</accession>
<sequence>MPTRDARGGGLTRRQSLVGAGTLALGVTAGCLDSTSLVGGTREPVEPEAPGEDPDATPAEFYYMLEDNGIVVEELYFDTDDQDLILFYESTAEDHDESDEEIALIYLVFRDGMVDRGADVNRLFTEVVDGFDGQVEGWGVNSEWAEMELDELAHYQEVWNQIVSTMVYPEDSDRADVGADADEDEEGLIEIGAGNESDGEAAPAENGTGSTGDDGNGNSDGATDGETESAGENTSETESE</sequence>
<feature type="region of interest" description="Disordered" evidence="1">
    <location>
        <begin position="173"/>
        <end position="240"/>
    </location>
</feature>
<dbReference type="InterPro" id="IPR058473">
    <property type="entry name" value="DUF8159"/>
</dbReference>
<reference evidence="4" key="1">
    <citation type="submission" date="2017-02" db="EMBL/GenBank/DDBJ databases">
        <title>Natronthermophilus aegyptiacus gen. nov.,sp. nov., an aerobic, extremely halophilic alkalithermophilic archaeon isolated from the athalassohaline Wadi An Natrun, Egypt.</title>
        <authorList>
            <person name="Zhao B."/>
        </authorList>
    </citation>
    <scope>NUCLEOTIDE SEQUENCE [LARGE SCALE GENOMIC DNA]</scope>
    <source>
        <strain evidence="4">JW/NM-HA 15</strain>
    </source>
</reference>
<dbReference type="Proteomes" id="UP000250088">
    <property type="component" value="Chromosome"/>
</dbReference>
<dbReference type="AlphaFoldDB" id="A0A2Z2I007"/>
<proteinExistence type="predicted"/>